<evidence type="ECO:0000313" key="8">
    <source>
        <dbReference type="EMBL" id="TKW29803.1"/>
    </source>
</evidence>
<evidence type="ECO:0000256" key="3">
    <source>
        <dbReference type="ARBA" id="ARBA00023015"/>
    </source>
</evidence>
<dbReference type="OMA" id="SSFFMQW"/>
<dbReference type="PANTHER" id="PTHR45959">
    <property type="entry name" value="BHLH TRANSCRIPTION FACTOR"/>
    <property type="match status" value="1"/>
</dbReference>
<evidence type="ECO:0000256" key="5">
    <source>
        <dbReference type="ARBA" id="ARBA00023242"/>
    </source>
</evidence>
<dbReference type="SMART" id="SM00353">
    <property type="entry name" value="HLH"/>
    <property type="match status" value="1"/>
</dbReference>
<dbReference type="InterPro" id="IPR036638">
    <property type="entry name" value="HLH_DNA-bd_sf"/>
</dbReference>
<evidence type="ECO:0000313" key="9">
    <source>
        <dbReference type="Proteomes" id="UP000298652"/>
    </source>
</evidence>
<comment type="similarity">
    <text evidence="2">Belongs to the bHLH protein family.</text>
</comment>
<feature type="region of interest" description="Disordered" evidence="6">
    <location>
        <begin position="198"/>
        <end position="223"/>
    </location>
</feature>
<dbReference type="InterPro" id="IPR054502">
    <property type="entry name" value="bHLH-TF_ACT-like_plant"/>
</dbReference>
<comment type="subcellular location">
    <subcellularLocation>
        <location evidence="1">Nucleus</location>
    </subcellularLocation>
</comment>
<feature type="compositionally biased region" description="Low complexity" evidence="6">
    <location>
        <begin position="56"/>
        <end position="66"/>
    </location>
</feature>
<dbReference type="Gramene" id="TKW29803">
    <property type="protein sequence ID" value="TKW29803"/>
    <property type="gene ID" value="SEVIR_3G419500v2"/>
</dbReference>
<dbReference type="GO" id="GO:0005634">
    <property type="term" value="C:nucleus"/>
    <property type="evidence" value="ECO:0007669"/>
    <property type="project" value="UniProtKB-SubCell"/>
</dbReference>
<feature type="region of interest" description="Disordered" evidence="6">
    <location>
        <begin position="56"/>
        <end position="75"/>
    </location>
</feature>
<dbReference type="Proteomes" id="UP000298652">
    <property type="component" value="Chromosome 3"/>
</dbReference>
<keyword evidence="3" id="KW-0805">Transcription regulation</keyword>
<proteinExistence type="inferred from homology"/>
<keyword evidence="5" id="KW-0539">Nucleus</keyword>
<dbReference type="GO" id="GO:0046983">
    <property type="term" value="F:protein dimerization activity"/>
    <property type="evidence" value="ECO:0007669"/>
    <property type="project" value="InterPro"/>
</dbReference>
<sequence>MLASSKKIAADREASPAFSLFHLQSSGTGIMDRHMEDSSTFLQWAMNQLHHQQPSAAAAASAYQDGAGAGGSGAAGNSEAVFPSLQALRSGAPQTQPQPVAASVRVRDLTVQVDHRTNSSSSGDSPGGGAAMDHDATTGWSPHTARSRTTGLGGGSNSRPMSWNFSAAAAQPAACESGGGVALPDAAVAARAVQLPSAGRRGGGSAAPAAAAAAAPSSSPGPVQDHIIAERRRREKINQRFIELSTVIPELKKMDKATILGDAVKYVRKLQEKVKTLEEDGAHSAGGSSSMVQSAVLVKKPCHLQPEDEAIMASGGGGDGGQLPEIEARLSEKSVLVRIHCRNARGLLVRVISEVEKMHLSITHTNVMPFPASTAIITITAKVEEGFIATVDEIVRSINSVLHQHYSSSSEETRG</sequence>
<dbReference type="EMBL" id="CM016554">
    <property type="protein sequence ID" value="TKW29803.1"/>
    <property type="molecule type" value="Genomic_DNA"/>
</dbReference>
<dbReference type="AlphaFoldDB" id="A0A4U6VN84"/>
<dbReference type="Pfam" id="PF22754">
    <property type="entry name" value="bHLH-TF_ACT-like_plant"/>
    <property type="match status" value="1"/>
</dbReference>
<feature type="compositionally biased region" description="Low complexity" evidence="6">
    <location>
        <begin position="206"/>
        <end position="222"/>
    </location>
</feature>
<accession>A0A4U6VN84</accession>
<evidence type="ECO:0000256" key="1">
    <source>
        <dbReference type="ARBA" id="ARBA00004123"/>
    </source>
</evidence>
<dbReference type="Gene3D" id="4.10.280.10">
    <property type="entry name" value="Helix-loop-helix DNA-binding domain"/>
    <property type="match status" value="1"/>
</dbReference>
<gene>
    <name evidence="8" type="ORF">SEVIR_3G419500v2</name>
</gene>
<reference evidence="8" key="1">
    <citation type="submission" date="2019-03" db="EMBL/GenBank/DDBJ databases">
        <title>WGS assembly of Setaria viridis.</title>
        <authorList>
            <person name="Huang P."/>
            <person name="Jenkins J."/>
            <person name="Grimwood J."/>
            <person name="Barry K."/>
            <person name="Healey A."/>
            <person name="Mamidi S."/>
            <person name="Sreedasyam A."/>
            <person name="Shu S."/>
            <person name="Feldman M."/>
            <person name="Wu J."/>
            <person name="Yu Y."/>
            <person name="Chen C."/>
            <person name="Johnson J."/>
            <person name="Rokhsar D."/>
            <person name="Baxter I."/>
            <person name="Schmutz J."/>
            <person name="Brutnell T."/>
            <person name="Kellogg E."/>
        </authorList>
    </citation>
    <scope>NUCLEOTIDE SEQUENCE [LARGE SCALE GENOMIC DNA]</scope>
</reference>
<evidence type="ECO:0000256" key="6">
    <source>
        <dbReference type="SAM" id="MobiDB-lite"/>
    </source>
</evidence>
<feature type="domain" description="BHLH" evidence="7">
    <location>
        <begin position="221"/>
        <end position="270"/>
    </location>
</feature>
<dbReference type="SUPFAM" id="SSF47459">
    <property type="entry name" value="HLH, helix-loop-helix DNA-binding domain"/>
    <property type="match status" value="1"/>
</dbReference>
<name>A0A4U6VN84_SETVI</name>
<organism evidence="8 9">
    <name type="scientific">Setaria viridis</name>
    <name type="common">Green bristlegrass</name>
    <name type="synonym">Setaria italica subsp. viridis</name>
    <dbReference type="NCBI Taxonomy" id="4556"/>
    <lineage>
        <taxon>Eukaryota</taxon>
        <taxon>Viridiplantae</taxon>
        <taxon>Streptophyta</taxon>
        <taxon>Embryophyta</taxon>
        <taxon>Tracheophyta</taxon>
        <taxon>Spermatophyta</taxon>
        <taxon>Magnoliopsida</taxon>
        <taxon>Liliopsida</taxon>
        <taxon>Poales</taxon>
        <taxon>Poaceae</taxon>
        <taxon>PACMAD clade</taxon>
        <taxon>Panicoideae</taxon>
        <taxon>Panicodae</taxon>
        <taxon>Paniceae</taxon>
        <taxon>Cenchrinae</taxon>
        <taxon>Setaria</taxon>
    </lineage>
</organism>
<evidence type="ECO:0000256" key="2">
    <source>
        <dbReference type="ARBA" id="ARBA00005510"/>
    </source>
</evidence>
<feature type="region of interest" description="Disordered" evidence="6">
    <location>
        <begin position="112"/>
        <end position="158"/>
    </location>
</feature>
<protein>
    <recommendedName>
        <fullName evidence="7">BHLH domain-containing protein</fullName>
    </recommendedName>
</protein>
<evidence type="ECO:0000256" key="4">
    <source>
        <dbReference type="ARBA" id="ARBA00023163"/>
    </source>
</evidence>
<evidence type="ECO:0000259" key="7">
    <source>
        <dbReference type="PROSITE" id="PS50888"/>
    </source>
</evidence>
<dbReference type="PANTHER" id="PTHR45959:SF57">
    <property type="entry name" value="OS12G0632600 PROTEIN"/>
    <property type="match status" value="1"/>
</dbReference>
<keyword evidence="9" id="KW-1185">Reference proteome</keyword>
<dbReference type="InterPro" id="IPR052610">
    <property type="entry name" value="bHLH_transcription_regulator"/>
</dbReference>
<dbReference type="Pfam" id="PF00010">
    <property type="entry name" value="HLH"/>
    <property type="match status" value="1"/>
</dbReference>
<keyword evidence="4" id="KW-0804">Transcription</keyword>
<dbReference type="InterPro" id="IPR011598">
    <property type="entry name" value="bHLH_dom"/>
</dbReference>
<dbReference type="PROSITE" id="PS50888">
    <property type="entry name" value="BHLH"/>
    <property type="match status" value="1"/>
</dbReference>